<gene>
    <name evidence="2" type="ORF">CEUTPL_LOCUS9986</name>
</gene>
<protein>
    <submittedName>
        <fullName evidence="2">Uncharacterized protein</fullName>
    </submittedName>
</protein>
<dbReference type="Proteomes" id="UP001152799">
    <property type="component" value="Chromosome 5"/>
</dbReference>
<organism evidence="2 3">
    <name type="scientific">Ceutorhynchus assimilis</name>
    <name type="common">cabbage seed weevil</name>
    <dbReference type="NCBI Taxonomy" id="467358"/>
    <lineage>
        <taxon>Eukaryota</taxon>
        <taxon>Metazoa</taxon>
        <taxon>Ecdysozoa</taxon>
        <taxon>Arthropoda</taxon>
        <taxon>Hexapoda</taxon>
        <taxon>Insecta</taxon>
        <taxon>Pterygota</taxon>
        <taxon>Neoptera</taxon>
        <taxon>Endopterygota</taxon>
        <taxon>Coleoptera</taxon>
        <taxon>Polyphaga</taxon>
        <taxon>Cucujiformia</taxon>
        <taxon>Curculionidae</taxon>
        <taxon>Ceutorhynchinae</taxon>
        <taxon>Ceutorhynchus</taxon>
    </lineage>
</organism>
<evidence type="ECO:0000313" key="2">
    <source>
        <dbReference type="EMBL" id="CAG9769477.1"/>
    </source>
</evidence>
<dbReference type="EMBL" id="OU892281">
    <property type="protein sequence ID" value="CAG9769477.1"/>
    <property type="molecule type" value="Genomic_DNA"/>
</dbReference>
<feature type="region of interest" description="Disordered" evidence="1">
    <location>
        <begin position="509"/>
        <end position="530"/>
    </location>
</feature>
<keyword evidence="3" id="KW-1185">Reference proteome</keyword>
<feature type="region of interest" description="Disordered" evidence="1">
    <location>
        <begin position="1"/>
        <end position="25"/>
    </location>
</feature>
<reference evidence="2" key="1">
    <citation type="submission" date="2022-01" db="EMBL/GenBank/DDBJ databases">
        <authorList>
            <person name="King R."/>
        </authorList>
    </citation>
    <scope>NUCLEOTIDE SEQUENCE</scope>
</reference>
<proteinExistence type="predicted"/>
<evidence type="ECO:0000313" key="3">
    <source>
        <dbReference type="Proteomes" id="UP001152799"/>
    </source>
</evidence>
<dbReference type="AlphaFoldDB" id="A0A9N9MT89"/>
<feature type="compositionally biased region" description="Polar residues" evidence="1">
    <location>
        <begin position="1"/>
        <end position="12"/>
    </location>
</feature>
<evidence type="ECO:0000256" key="1">
    <source>
        <dbReference type="SAM" id="MobiDB-lite"/>
    </source>
</evidence>
<name>A0A9N9MT89_9CUCU</name>
<dbReference type="OrthoDB" id="6784652at2759"/>
<sequence>MQSENSRGNSASGDADSPCSLRETSPRKMMDLVALTGPFGDNFSLKEISSTEMLFKAQASNSSTDSEDSDPDILKIEYLQRLALIREQMATLDIANIDYYPSCFNSSYFPNQCTITELHDSDNETNTCSPRTTDAIEVEDNIRDPEENNENECLIDDFKDGKTMNLNTNETEEKTNPNALLIEELAKKISEVEIENIMHRNDPNTSMPEDVIKVSAEPGPELEIKPFENDPDATEENINQSDVIIEESAEKLSEMEVKSVLSFENVYKSESPSELMELNYNPPKKKPCIRDSTPRMYIFDSASNMPENNVFKFRNGSQEHKDSNLLPKIKSECTCGMKPVETIDVSCGHEYGDLEHISPNLANRDDLYVKFLDTTENSPSSRSYQSDITEGITTVESPRNKSYKRRLFLRSASNKVKPIDKMTLWEEIRTMEAIKNKNAPKVSNSQESFFKKILIRKPNPILPIDLEAIGSLDIPRKSTRSRRFPSITKISKFCSSLFSKRSESVVEEESEAKKVSKAVQTGNSHKTTHHNKELFPKVAKTLLDVRKEERITLDSHTPSYEEHSDYSYQEDDLEAYFQHKCFFCFCF</sequence>
<accession>A0A9N9MT89</accession>